<dbReference type="EMBL" id="PUHZ01000004">
    <property type="protein sequence ID" value="PQO47746.1"/>
    <property type="molecule type" value="Genomic_DNA"/>
</dbReference>
<dbReference type="InterPro" id="IPR012902">
    <property type="entry name" value="N_methyl_site"/>
</dbReference>
<feature type="domain" description="DUF1559" evidence="2">
    <location>
        <begin position="39"/>
        <end position="346"/>
    </location>
</feature>
<keyword evidence="1" id="KW-0812">Transmembrane</keyword>
<organism evidence="3 4">
    <name type="scientific">Blastopirellula marina</name>
    <dbReference type="NCBI Taxonomy" id="124"/>
    <lineage>
        <taxon>Bacteria</taxon>
        <taxon>Pseudomonadati</taxon>
        <taxon>Planctomycetota</taxon>
        <taxon>Planctomycetia</taxon>
        <taxon>Pirellulales</taxon>
        <taxon>Pirellulaceae</taxon>
        <taxon>Blastopirellula</taxon>
    </lineage>
</organism>
<dbReference type="InterPro" id="IPR011453">
    <property type="entry name" value="DUF1559"/>
</dbReference>
<gene>
    <name evidence="3" type="ORF">C5Y93_02950</name>
</gene>
<dbReference type="Pfam" id="PF07596">
    <property type="entry name" value="SBP_bac_10"/>
    <property type="match status" value="1"/>
</dbReference>
<keyword evidence="1" id="KW-1133">Transmembrane helix</keyword>
<dbReference type="SUPFAM" id="SSF54523">
    <property type="entry name" value="Pili subunits"/>
    <property type="match status" value="1"/>
</dbReference>
<protein>
    <submittedName>
        <fullName evidence="3">Prepilin-type cleavage/methylation domain-containing protein</fullName>
    </submittedName>
</protein>
<dbReference type="Pfam" id="PF07963">
    <property type="entry name" value="N_methyl"/>
    <property type="match status" value="1"/>
</dbReference>
<keyword evidence="1" id="KW-0472">Membrane</keyword>
<feature type="transmembrane region" description="Helical" evidence="1">
    <location>
        <begin position="20"/>
        <end position="38"/>
    </location>
</feature>
<dbReference type="NCBIfam" id="TIGR02532">
    <property type="entry name" value="IV_pilin_GFxxxE"/>
    <property type="match status" value="1"/>
</dbReference>
<evidence type="ECO:0000259" key="2">
    <source>
        <dbReference type="Pfam" id="PF07596"/>
    </source>
</evidence>
<dbReference type="PANTHER" id="PTHR30093">
    <property type="entry name" value="GENERAL SECRETION PATHWAY PROTEIN G"/>
    <property type="match status" value="1"/>
</dbReference>
<sequence>MRVETMIRSIRRPGFTLVELLVVIAIIGVLIALLLPAVQQAREAARRMQCTNNLKQFGLAAHNFESTFKTFPPLRHSKSFTNTDGSTSIASSEAPAQVFLMPFFEQGAAYDLFNLDYNVNSDAVIHSSVTAKTGANSAARLAQVPFMLCPSDPSSNDYYGAGRLNYHACVGGTNMYGGTPIDGVFATPKPTTVGQVMKGPRMAEITDGLSNTALFAEVMRGTKQFNDYGQYDNTTVMLGSSAYSGAQLTDGRNLTECLPGGYDSVGSVIRYTGHQYYRCLPQMVTYTHTLPPNWNKKTSDPTRQRYNCGNTGFVATHVATSSLHPGGANYCRADGSVGFATETTDFLIWQAIGSRAAGEVAQVQ</sequence>
<dbReference type="Proteomes" id="UP000237819">
    <property type="component" value="Unassembled WGS sequence"/>
</dbReference>
<proteinExistence type="predicted"/>
<accession>A0A2S8GTK8</accession>
<dbReference type="PANTHER" id="PTHR30093:SF2">
    <property type="entry name" value="TYPE II SECRETION SYSTEM PROTEIN H"/>
    <property type="match status" value="1"/>
</dbReference>
<evidence type="ECO:0000256" key="1">
    <source>
        <dbReference type="SAM" id="Phobius"/>
    </source>
</evidence>
<evidence type="ECO:0000313" key="4">
    <source>
        <dbReference type="Proteomes" id="UP000237819"/>
    </source>
</evidence>
<comment type="caution">
    <text evidence="3">The sequence shown here is derived from an EMBL/GenBank/DDBJ whole genome shotgun (WGS) entry which is preliminary data.</text>
</comment>
<evidence type="ECO:0000313" key="3">
    <source>
        <dbReference type="EMBL" id="PQO47746.1"/>
    </source>
</evidence>
<reference evidence="3 4" key="1">
    <citation type="submission" date="2018-02" db="EMBL/GenBank/DDBJ databases">
        <title>Comparative genomes isolates from brazilian mangrove.</title>
        <authorList>
            <person name="Araujo J.E."/>
            <person name="Taketani R.G."/>
            <person name="Silva M.C.P."/>
            <person name="Loureco M.V."/>
            <person name="Andreote F.D."/>
        </authorList>
    </citation>
    <scope>NUCLEOTIDE SEQUENCE [LARGE SCALE GENOMIC DNA]</scope>
    <source>
        <strain evidence="3 4">Nap-Phe MGV</strain>
    </source>
</reference>
<dbReference type="Gene3D" id="3.30.700.10">
    <property type="entry name" value="Glycoprotein, Type 4 Pilin"/>
    <property type="match status" value="1"/>
</dbReference>
<name>A0A2S8GTK8_9BACT</name>
<dbReference type="AlphaFoldDB" id="A0A2S8GTK8"/>
<dbReference type="InterPro" id="IPR045584">
    <property type="entry name" value="Pilin-like"/>
</dbReference>